<dbReference type="Pfam" id="PF04255">
    <property type="entry name" value="DUF433"/>
    <property type="match status" value="1"/>
</dbReference>
<dbReference type="EMBL" id="PFIP01000157">
    <property type="protein sequence ID" value="PIX33425.1"/>
    <property type="molecule type" value="Genomic_DNA"/>
</dbReference>
<protein>
    <submittedName>
        <fullName evidence="1">Antitoxin</fullName>
    </submittedName>
</protein>
<dbReference type="InterPro" id="IPR036388">
    <property type="entry name" value="WH-like_DNA-bd_sf"/>
</dbReference>
<accession>A0A2M7K5M9</accession>
<dbReference type="Gene3D" id="1.10.10.10">
    <property type="entry name" value="Winged helix-like DNA-binding domain superfamily/Winged helix DNA-binding domain"/>
    <property type="match status" value="1"/>
</dbReference>
<evidence type="ECO:0000313" key="2">
    <source>
        <dbReference type="Proteomes" id="UP000231493"/>
    </source>
</evidence>
<dbReference type="Proteomes" id="UP000231493">
    <property type="component" value="Unassembled WGS sequence"/>
</dbReference>
<proteinExistence type="predicted"/>
<dbReference type="InterPro" id="IPR009057">
    <property type="entry name" value="Homeodomain-like_sf"/>
</dbReference>
<comment type="caution">
    <text evidence="1">The sequence shown here is derived from an EMBL/GenBank/DDBJ whole genome shotgun (WGS) entry which is preliminary data.</text>
</comment>
<dbReference type="SUPFAM" id="SSF46689">
    <property type="entry name" value="Homeodomain-like"/>
    <property type="match status" value="1"/>
</dbReference>
<organism evidence="1 2">
    <name type="scientific">Candidatus Infernicultor aquiphilus</name>
    <dbReference type="NCBI Taxonomy" id="1805029"/>
    <lineage>
        <taxon>Bacteria</taxon>
        <taxon>Pseudomonadati</taxon>
        <taxon>Atribacterota</taxon>
        <taxon>Candidatus Phoenicimicrobiia</taxon>
        <taxon>Candidatus Pheonicimicrobiales</taxon>
        <taxon>Candidatus Phoenicimicrobiaceae</taxon>
        <taxon>Candidatus Infernicultor</taxon>
    </lineage>
</organism>
<dbReference type="AlphaFoldDB" id="A0A2M7K5M9"/>
<name>A0A2M7K5M9_9BACT</name>
<evidence type="ECO:0000313" key="1">
    <source>
        <dbReference type="EMBL" id="PIX33425.1"/>
    </source>
</evidence>
<dbReference type="InterPro" id="IPR007367">
    <property type="entry name" value="DUF433"/>
</dbReference>
<sequence>MHIKGTRISVEIILRKLFHNISIDKILQDYSRFTNKNIQAALEYAAESGHGEEVHLLRVVNELNGKE</sequence>
<reference evidence="2" key="1">
    <citation type="submission" date="2017-09" db="EMBL/GenBank/DDBJ databases">
        <title>Depth-based differentiation of microbial function through sediment-hosted aquifers and enrichment of novel symbionts in the deep terrestrial subsurface.</title>
        <authorList>
            <person name="Probst A.J."/>
            <person name="Ladd B."/>
            <person name="Jarett J.K."/>
            <person name="Geller-Mcgrath D.E."/>
            <person name="Sieber C.M."/>
            <person name="Emerson J.B."/>
            <person name="Anantharaman K."/>
            <person name="Thomas B.C."/>
            <person name="Malmstrom R."/>
            <person name="Stieglmeier M."/>
            <person name="Klingl A."/>
            <person name="Woyke T."/>
            <person name="Ryan C.M."/>
            <person name="Banfield J.F."/>
        </authorList>
    </citation>
    <scope>NUCLEOTIDE SEQUENCE [LARGE SCALE GENOMIC DNA]</scope>
</reference>
<gene>
    <name evidence="1" type="ORF">COZ58_07705</name>
</gene>